<feature type="domain" description="AMP-dependent synthetase/ligase" evidence="2">
    <location>
        <begin position="14"/>
        <end position="372"/>
    </location>
</feature>
<dbReference type="InterPro" id="IPR000873">
    <property type="entry name" value="AMP-dep_synth/lig_dom"/>
</dbReference>
<protein>
    <recommendedName>
        <fullName evidence="6">Peptide synthetase</fullName>
    </recommendedName>
</protein>
<dbReference type="InterPro" id="IPR045851">
    <property type="entry name" value="AMP-bd_C_sf"/>
</dbReference>
<dbReference type="InterPro" id="IPR042099">
    <property type="entry name" value="ANL_N_sf"/>
</dbReference>
<dbReference type="InterPro" id="IPR050237">
    <property type="entry name" value="ATP-dep_AMP-bd_enzyme"/>
</dbReference>
<evidence type="ECO:0000313" key="4">
    <source>
        <dbReference type="EMBL" id="KIZ15728.1"/>
    </source>
</evidence>
<dbReference type="PANTHER" id="PTHR43767">
    <property type="entry name" value="LONG-CHAIN-FATTY-ACID--COA LIGASE"/>
    <property type="match status" value="1"/>
</dbReference>
<evidence type="ECO:0000313" key="5">
    <source>
        <dbReference type="Proteomes" id="UP000032458"/>
    </source>
</evidence>
<sequence length="511" mass="55094">MARTHPLVLDWLSAAAARRPEAIAVRDEWGAWTYGQLDAYSFRVARWLHARGVSRGDRVVAQLPNSRQAVALLYGALRRGSVFVPLSPDLPPYVTRGLLADAKPVLVVHDSDSEIPAAKATHESAEGVGESFLRVSVSHLFADLGSGGWRDQDDHRQEQSPQPSDTALMLYTSGSTSTPKAVVCPHAQVAFSAGAISQRLGYEADDIVYCRSPFSFDYGLYQIFLCAIAQCELALTGRQPEVALLRDASSYRATVLPLTPSLARTVIRLSRRGAVPAQIRLVTSTGEELTASTARALRSVLPGAQVVAMYGMTECKRISIGTPDADLHHPGTVGTPLAGTKVTIIDEIGRPLPAGRTGQIVVRGPHVMAGYWRAPDSSAQRYRLWPATDELALYTGDYGWLDEKGLLTVVGRRDDIFKRRGVRMSTAEIEAAALDIPGVSEAAVVAPDGSGELRMWVVSVLSGPGVLKELSKRLGPFKVPDRCTVLASIPRTVNGKADKQRLAATDNTDAL</sequence>
<organism evidence="4 5">
    <name type="scientific">Streptomyces natalensis ATCC 27448</name>
    <dbReference type="NCBI Taxonomy" id="1240678"/>
    <lineage>
        <taxon>Bacteria</taxon>
        <taxon>Bacillati</taxon>
        <taxon>Actinomycetota</taxon>
        <taxon>Actinomycetes</taxon>
        <taxon>Kitasatosporales</taxon>
        <taxon>Streptomycetaceae</taxon>
        <taxon>Streptomyces</taxon>
    </lineage>
</organism>
<gene>
    <name evidence="4" type="ORF">SNA_25010</name>
</gene>
<evidence type="ECO:0000256" key="1">
    <source>
        <dbReference type="SAM" id="MobiDB-lite"/>
    </source>
</evidence>
<dbReference type="AlphaFoldDB" id="A0A0D7CHS0"/>
<dbReference type="InterPro" id="IPR025110">
    <property type="entry name" value="AMP-bd_C"/>
</dbReference>
<feature type="domain" description="AMP-binding enzyme C-terminal" evidence="3">
    <location>
        <begin position="428"/>
        <end position="496"/>
    </location>
</feature>
<reference evidence="4 5" key="1">
    <citation type="submission" date="2014-09" db="EMBL/GenBank/DDBJ databases">
        <title>Draft genome sequence of Streptomyces natalensis ATCC 27448, producer of the antifungal pimaricin.</title>
        <authorList>
            <person name="Mendes M.V."/>
            <person name="Beites T."/>
            <person name="Pires S."/>
            <person name="Santos C.L."/>
            <person name="Moradas-Ferreira P."/>
        </authorList>
    </citation>
    <scope>NUCLEOTIDE SEQUENCE [LARGE SCALE GENOMIC DNA]</scope>
    <source>
        <strain evidence="4 5">ATCC 27448</strain>
    </source>
</reference>
<dbReference type="PANTHER" id="PTHR43767:SF10">
    <property type="entry name" value="SURFACTIN SYNTHASE SUBUNIT 1"/>
    <property type="match status" value="1"/>
</dbReference>
<dbReference type="InterPro" id="IPR020845">
    <property type="entry name" value="AMP-binding_CS"/>
</dbReference>
<dbReference type="GO" id="GO:0016877">
    <property type="term" value="F:ligase activity, forming carbon-sulfur bonds"/>
    <property type="evidence" value="ECO:0007669"/>
    <property type="project" value="UniProtKB-ARBA"/>
</dbReference>
<dbReference type="Pfam" id="PF13193">
    <property type="entry name" value="AMP-binding_C"/>
    <property type="match status" value="1"/>
</dbReference>
<dbReference type="Gene3D" id="3.30.300.30">
    <property type="match status" value="1"/>
</dbReference>
<evidence type="ECO:0008006" key="6">
    <source>
        <dbReference type="Google" id="ProtNLM"/>
    </source>
</evidence>
<dbReference type="Proteomes" id="UP000032458">
    <property type="component" value="Unassembled WGS sequence"/>
</dbReference>
<dbReference type="PROSITE" id="PS00455">
    <property type="entry name" value="AMP_BINDING"/>
    <property type="match status" value="1"/>
</dbReference>
<proteinExistence type="predicted"/>
<dbReference type="SUPFAM" id="SSF56801">
    <property type="entry name" value="Acetyl-CoA synthetase-like"/>
    <property type="match status" value="1"/>
</dbReference>
<evidence type="ECO:0000259" key="2">
    <source>
        <dbReference type="Pfam" id="PF00501"/>
    </source>
</evidence>
<accession>A0A0D7CHS0</accession>
<dbReference type="EMBL" id="JRKI01000031">
    <property type="protein sequence ID" value="KIZ15728.1"/>
    <property type="molecule type" value="Genomic_DNA"/>
</dbReference>
<dbReference type="Gene3D" id="3.40.50.12780">
    <property type="entry name" value="N-terminal domain of ligase-like"/>
    <property type="match status" value="1"/>
</dbReference>
<comment type="caution">
    <text evidence="4">The sequence shown here is derived from an EMBL/GenBank/DDBJ whole genome shotgun (WGS) entry which is preliminary data.</text>
</comment>
<evidence type="ECO:0000259" key="3">
    <source>
        <dbReference type="Pfam" id="PF13193"/>
    </source>
</evidence>
<dbReference type="Pfam" id="PF00501">
    <property type="entry name" value="AMP-binding"/>
    <property type="match status" value="1"/>
</dbReference>
<dbReference type="PATRIC" id="fig|1240678.4.peg.5310"/>
<keyword evidence="5" id="KW-1185">Reference proteome</keyword>
<feature type="region of interest" description="Disordered" evidence="1">
    <location>
        <begin position="148"/>
        <end position="167"/>
    </location>
</feature>
<name>A0A0D7CHS0_9ACTN</name>